<dbReference type="AlphaFoldDB" id="A0AA92EAB0"/>
<gene>
    <name evidence="3" type="ORF">E7Z57_03535</name>
</gene>
<feature type="domain" description="Phosphatidic acid phosphatase type 2/haloperoxidase" evidence="2">
    <location>
        <begin position="58"/>
        <end position="167"/>
    </location>
</feature>
<organism evidence="3 4">
    <name type="scientific">Ralstonia solanacearum</name>
    <name type="common">Pseudomonas solanacearum</name>
    <dbReference type="NCBI Taxonomy" id="305"/>
    <lineage>
        <taxon>Bacteria</taxon>
        <taxon>Pseudomonadati</taxon>
        <taxon>Pseudomonadota</taxon>
        <taxon>Betaproteobacteria</taxon>
        <taxon>Burkholderiales</taxon>
        <taxon>Burkholderiaceae</taxon>
        <taxon>Ralstonia</taxon>
        <taxon>Ralstonia solanacearum species complex</taxon>
    </lineage>
</organism>
<name>A0AA92EAB0_RALSL</name>
<dbReference type="CDD" id="cd03385">
    <property type="entry name" value="PAP2_BcrC_like"/>
    <property type="match status" value="1"/>
</dbReference>
<dbReference type="SUPFAM" id="SSF48317">
    <property type="entry name" value="Acid phosphatase/Vanadium-dependent haloperoxidase"/>
    <property type="match status" value="1"/>
</dbReference>
<dbReference type="Proteomes" id="UP000310553">
    <property type="component" value="Chromosome"/>
</dbReference>
<dbReference type="Gene3D" id="1.20.144.10">
    <property type="entry name" value="Phosphatidic acid phosphatase type 2/haloperoxidase"/>
    <property type="match status" value="1"/>
</dbReference>
<protein>
    <submittedName>
        <fullName evidence="3">Phosphatase PAP2 family protein</fullName>
    </submittedName>
</protein>
<sequence length="200" mass="21525">MNNIETFNRALFLLINGGDGTPPWLVNIAIGIADGLIYLIPALLPSLWLWGDRTRRSQAIKACLVTLAALGANQVIGLLWTHPRPFMVGLGHAWLYHAPDSSFPSDHMTVFASVGLTLLFSGAIRLGGAVLVAGLTVAWARVFLGVHFPFDMVGAVAVAGVAYGVIASMWHPIGEPLVTLAERLYRTLLARPIAAGWVRH</sequence>
<feature type="transmembrane region" description="Helical" evidence="1">
    <location>
        <begin position="152"/>
        <end position="173"/>
    </location>
</feature>
<evidence type="ECO:0000313" key="3">
    <source>
        <dbReference type="EMBL" id="QCX48249.1"/>
    </source>
</evidence>
<keyword evidence="1" id="KW-1133">Transmembrane helix</keyword>
<accession>A0AA92EAB0</accession>
<reference evidence="3 4" key="1">
    <citation type="submission" date="2019-04" db="EMBL/GenBank/DDBJ databases">
        <title>Complete Genome of UW386 and Higher Quality Genome of UW700.</title>
        <authorList>
            <person name="Jacobs J."/>
            <person name="Perez A."/>
            <person name="Steidl O."/>
            <person name="Allen C."/>
        </authorList>
    </citation>
    <scope>NUCLEOTIDE SEQUENCE [LARGE SCALE GENOMIC DNA]</scope>
    <source>
        <strain evidence="3 4">UW386</strain>
    </source>
</reference>
<dbReference type="SMART" id="SM00014">
    <property type="entry name" value="acidPPc"/>
    <property type="match status" value="1"/>
</dbReference>
<keyword evidence="1" id="KW-0812">Transmembrane</keyword>
<proteinExistence type="predicted"/>
<evidence type="ECO:0000313" key="4">
    <source>
        <dbReference type="Proteomes" id="UP000310553"/>
    </source>
</evidence>
<keyword evidence="1" id="KW-0472">Membrane</keyword>
<feature type="transmembrane region" description="Helical" evidence="1">
    <location>
        <begin position="62"/>
        <end position="80"/>
    </location>
</feature>
<dbReference type="PANTHER" id="PTHR14969:SF13">
    <property type="entry name" value="AT30094P"/>
    <property type="match status" value="1"/>
</dbReference>
<dbReference type="GO" id="GO:0050380">
    <property type="term" value="F:undecaprenyl-diphosphatase activity"/>
    <property type="evidence" value="ECO:0007669"/>
    <property type="project" value="InterPro"/>
</dbReference>
<dbReference type="EMBL" id="CP039339">
    <property type="protein sequence ID" value="QCX48249.1"/>
    <property type="molecule type" value="Genomic_DNA"/>
</dbReference>
<feature type="transmembrane region" description="Helical" evidence="1">
    <location>
        <begin position="24"/>
        <end position="50"/>
    </location>
</feature>
<dbReference type="Pfam" id="PF01569">
    <property type="entry name" value="PAP2"/>
    <property type="match status" value="1"/>
</dbReference>
<feature type="transmembrane region" description="Helical" evidence="1">
    <location>
        <begin position="110"/>
        <end position="140"/>
    </location>
</feature>
<evidence type="ECO:0000256" key="1">
    <source>
        <dbReference type="SAM" id="Phobius"/>
    </source>
</evidence>
<dbReference type="GO" id="GO:0005886">
    <property type="term" value="C:plasma membrane"/>
    <property type="evidence" value="ECO:0007669"/>
    <property type="project" value="InterPro"/>
</dbReference>
<dbReference type="InterPro" id="IPR000326">
    <property type="entry name" value="PAP2/HPO"/>
</dbReference>
<dbReference type="InterPro" id="IPR033879">
    <property type="entry name" value="UPP_Pase"/>
</dbReference>
<dbReference type="InterPro" id="IPR036938">
    <property type="entry name" value="PAP2/HPO_sf"/>
</dbReference>
<evidence type="ECO:0000259" key="2">
    <source>
        <dbReference type="SMART" id="SM00014"/>
    </source>
</evidence>
<dbReference type="PANTHER" id="PTHR14969">
    <property type="entry name" value="SPHINGOSINE-1-PHOSPHATE PHOSPHOHYDROLASE"/>
    <property type="match status" value="1"/>
</dbReference>